<evidence type="ECO:0000313" key="10">
    <source>
        <dbReference type="EMBL" id="REE04483.1"/>
    </source>
</evidence>
<feature type="transmembrane region" description="Helical" evidence="9">
    <location>
        <begin position="111"/>
        <end position="128"/>
    </location>
</feature>
<dbReference type="EMBL" id="QREH01000001">
    <property type="protein sequence ID" value="REE04483.1"/>
    <property type="molecule type" value="Genomic_DNA"/>
</dbReference>
<evidence type="ECO:0000256" key="6">
    <source>
        <dbReference type="ARBA" id="ARBA00022989"/>
    </source>
</evidence>
<feature type="transmembrane region" description="Helical" evidence="9">
    <location>
        <begin position="362"/>
        <end position="380"/>
    </location>
</feature>
<keyword evidence="6 9" id="KW-1133">Transmembrane helix</keyword>
<dbReference type="Proteomes" id="UP000256727">
    <property type="component" value="Unassembled WGS sequence"/>
</dbReference>
<evidence type="ECO:0000256" key="1">
    <source>
        <dbReference type="ARBA" id="ARBA00004651"/>
    </source>
</evidence>
<evidence type="ECO:0000256" key="4">
    <source>
        <dbReference type="ARBA" id="ARBA00022475"/>
    </source>
</evidence>
<evidence type="ECO:0000256" key="9">
    <source>
        <dbReference type="SAM" id="Phobius"/>
    </source>
</evidence>
<accession>A0A3D9LHE2</accession>
<feature type="transmembrane region" description="Helical" evidence="9">
    <location>
        <begin position="49"/>
        <end position="71"/>
    </location>
</feature>
<dbReference type="SUPFAM" id="SSF81345">
    <property type="entry name" value="ABC transporter involved in vitamin B12 uptake, BtuC"/>
    <property type="match status" value="1"/>
</dbReference>
<name>A0A3D9LHE2_9MICC</name>
<feature type="transmembrane region" description="Helical" evidence="9">
    <location>
        <begin position="251"/>
        <end position="270"/>
    </location>
</feature>
<keyword evidence="5 9" id="KW-0812">Transmembrane</keyword>
<dbReference type="AlphaFoldDB" id="A0A3D9LHE2"/>
<dbReference type="Pfam" id="PF01032">
    <property type="entry name" value="FecCD"/>
    <property type="match status" value="1"/>
</dbReference>
<evidence type="ECO:0000256" key="7">
    <source>
        <dbReference type="ARBA" id="ARBA00023136"/>
    </source>
</evidence>
<evidence type="ECO:0000256" key="8">
    <source>
        <dbReference type="SAM" id="MobiDB-lite"/>
    </source>
</evidence>
<dbReference type="RefSeq" id="WP_115932406.1">
    <property type="nucleotide sequence ID" value="NZ_QREH01000001.1"/>
</dbReference>
<keyword evidence="11" id="KW-1185">Reference proteome</keyword>
<sequence length="387" mass="38482">MRPSLQRPSTEHPPPGASTTGSPERRSAPPARRRPVTASLSRALSSRALPFLALPALVLVFACLAALAFGARHVDPVTTLEALGAFLTGGGDAAAADIDAAAALSRIPRTITAVLVGAALAVSGVALQGATRNPLGDAGLLGLTAGASLAVALGLGLGISAGLAGVMVLAILGTLVAAAVVYTVASAASRLGGGPGGTPGPLSLVLAGAAVTAGCTAVTSALLILSPAVLERFRFWTVGSVARSSLEDAAWLAPVIAVGILMVFVAAPGLDALALGDELAHGLGSRPERLRMVLLGATVLLTAAATALAGPVVFVGLLVPHALRRFRPASTRVLVLGCALWGAVLLVLADLAGRLVVAPQEIHVGVTTVVIGVPVLLLLLRRKAVSL</sequence>
<comment type="caution">
    <text evidence="10">The sequence shown here is derived from an EMBL/GenBank/DDBJ whole genome shotgun (WGS) entry which is preliminary data.</text>
</comment>
<dbReference type="OrthoDB" id="9782305at2"/>
<proteinExistence type="inferred from homology"/>
<feature type="transmembrane region" description="Helical" evidence="9">
    <location>
        <begin position="290"/>
        <end position="319"/>
    </location>
</feature>
<keyword evidence="4" id="KW-1003">Cell membrane</keyword>
<feature type="transmembrane region" description="Helical" evidence="9">
    <location>
        <begin position="331"/>
        <end position="356"/>
    </location>
</feature>
<dbReference type="GO" id="GO:0005886">
    <property type="term" value="C:plasma membrane"/>
    <property type="evidence" value="ECO:0007669"/>
    <property type="project" value="UniProtKB-SubCell"/>
</dbReference>
<dbReference type="InterPro" id="IPR037294">
    <property type="entry name" value="ABC_BtuC-like"/>
</dbReference>
<keyword evidence="7 9" id="KW-0472">Membrane</keyword>
<dbReference type="GO" id="GO:0033214">
    <property type="term" value="P:siderophore-iron import into cell"/>
    <property type="evidence" value="ECO:0007669"/>
    <property type="project" value="TreeGrafter"/>
</dbReference>
<organism evidence="10 11">
    <name type="scientific">Citricoccus muralis</name>
    <dbReference type="NCBI Taxonomy" id="169134"/>
    <lineage>
        <taxon>Bacteria</taxon>
        <taxon>Bacillati</taxon>
        <taxon>Actinomycetota</taxon>
        <taxon>Actinomycetes</taxon>
        <taxon>Micrococcales</taxon>
        <taxon>Micrococcaceae</taxon>
        <taxon>Citricoccus</taxon>
    </lineage>
</organism>
<dbReference type="PANTHER" id="PTHR30472:SF1">
    <property type="entry name" value="FE(3+) DICITRATE TRANSPORT SYSTEM PERMEASE PROTEIN FECC-RELATED"/>
    <property type="match status" value="1"/>
</dbReference>
<dbReference type="GO" id="GO:0022857">
    <property type="term" value="F:transmembrane transporter activity"/>
    <property type="evidence" value="ECO:0007669"/>
    <property type="project" value="InterPro"/>
</dbReference>
<dbReference type="PANTHER" id="PTHR30472">
    <property type="entry name" value="FERRIC ENTEROBACTIN TRANSPORT SYSTEM PERMEASE PROTEIN"/>
    <property type="match status" value="1"/>
</dbReference>
<comment type="similarity">
    <text evidence="2">Belongs to the binding-protein-dependent transport system permease family. FecCD subfamily.</text>
</comment>
<keyword evidence="3" id="KW-0813">Transport</keyword>
<feature type="transmembrane region" description="Helical" evidence="9">
    <location>
        <begin position="205"/>
        <end position="230"/>
    </location>
</feature>
<evidence type="ECO:0000313" key="11">
    <source>
        <dbReference type="Proteomes" id="UP000256727"/>
    </source>
</evidence>
<evidence type="ECO:0000256" key="3">
    <source>
        <dbReference type="ARBA" id="ARBA00022448"/>
    </source>
</evidence>
<dbReference type="Gene3D" id="1.10.3470.10">
    <property type="entry name" value="ABC transporter involved in vitamin B12 uptake, BtuC"/>
    <property type="match status" value="1"/>
</dbReference>
<dbReference type="CDD" id="cd06550">
    <property type="entry name" value="TM_ABC_iron-siderophores_like"/>
    <property type="match status" value="1"/>
</dbReference>
<feature type="region of interest" description="Disordered" evidence="8">
    <location>
        <begin position="1"/>
        <end position="35"/>
    </location>
</feature>
<reference evidence="10 11" key="1">
    <citation type="submission" date="2018-07" db="EMBL/GenBank/DDBJ databases">
        <title>Sequencing the genomes of 1000 actinobacteria strains.</title>
        <authorList>
            <person name="Klenk H.-P."/>
        </authorList>
    </citation>
    <scope>NUCLEOTIDE SEQUENCE [LARGE SCALE GENOMIC DNA]</scope>
    <source>
        <strain evidence="10 11">DSM 14442</strain>
    </source>
</reference>
<protein>
    <submittedName>
        <fullName evidence="10">Iron complex transport system permease protein</fullName>
    </submittedName>
</protein>
<feature type="transmembrane region" description="Helical" evidence="9">
    <location>
        <begin position="166"/>
        <end position="185"/>
    </location>
</feature>
<gene>
    <name evidence="10" type="ORF">C8E99_2319</name>
</gene>
<evidence type="ECO:0000256" key="5">
    <source>
        <dbReference type="ARBA" id="ARBA00022692"/>
    </source>
</evidence>
<feature type="transmembrane region" description="Helical" evidence="9">
    <location>
        <begin position="140"/>
        <end position="159"/>
    </location>
</feature>
<dbReference type="InterPro" id="IPR000522">
    <property type="entry name" value="ABC_transptr_permease_BtuC"/>
</dbReference>
<evidence type="ECO:0000256" key="2">
    <source>
        <dbReference type="ARBA" id="ARBA00007935"/>
    </source>
</evidence>
<comment type="subcellular location">
    <subcellularLocation>
        <location evidence="1">Cell membrane</location>
        <topology evidence="1">Multi-pass membrane protein</topology>
    </subcellularLocation>
</comment>